<gene>
    <name evidence="1" type="ORF">GO755_39840</name>
</gene>
<dbReference type="EMBL" id="WPIN01000034">
    <property type="protein sequence ID" value="MVM36230.1"/>
    <property type="molecule type" value="Genomic_DNA"/>
</dbReference>
<comment type="caution">
    <text evidence="1">The sequence shown here is derived from an EMBL/GenBank/DDBJ whole genome shotgun (WGS) entry which is preliminary data.</text>
</comment>
<evidence type="ECO:0000313" key="1">
    <source>
        <dbReference type="EMBL" id="MVM36230.1"/>
    </source>
</evidence>
<dbReference type="RefSeq" id="WP_157591028.1">
    <property type="nucleotide sequence ID" value="NZ_WPIN01000034.1"/>
</dbReference>
<proteinExistence type="predicted"/>
<evidence type="ECO:0000313" key="2">
    <source>
        <dbReference type="Proteomes" id="UP000436006"/>
    </source>
</evidence>
<sequence length="261" mass="29740">MLTLPISDSLTVSLYNSIKEFPAARQLDAKLFAIEQAGLSLSPEELEVRKERLDLLLAFNQQADYQLEAYNYQLSITLLEQGYNPVEPEWACHVQAINGEPVTDYSEDALGARVTALKQQGLSLEQIETSLATVKAEMLAEIKRYYPNRVIRGKYNNLQRQLNYGIALADHLALDTEETKAKLDKTTLDVLTMQKPIDLRDETNNTPVSLEKSQFRLYTRLQESGCNDVNSLTVYQFYGWLEMLEERNEQQALALAKAKKR</sequence>
<accession>A0A7K1SR53</accession>
<protein>
    <submittedName>
        <fullName evidence="1">Uncharacterized protein</fullName>
    </submittedName>
</protein>
<dbReference type="AlphaFoldDB" id="A0A7K1SR53"/>
<keyword evidence="2" id="KW-1185">Reference proteome</keyword>
<name>A0A7K1SR53_9BACT</name>
<organism evidence="1 2">
    <name type="scientific">Spirosoma arboris</name>
    <dbReference type="NCBI Taxonomy" id="2682092"/>
    <lineage>
        <taxon>Bacteria</taxon>
        <taxon>Pseudomonadati</taxon>
        <taxon>Bacteroidota</taxon>
        <taxon>Cytophagia</taxon>
        <taxon>Cytophagales</taxon>
        <taxon>Cytophagaceae</taxon>
        <taxon>Spirosoma</taxon>
    </lineage>
</organism>
<reference evidence="1 2" key="1">
    <citation type="submission" date="2019-12" db="EMBL/GenBank/DDBJ databases">
        <title>Spirosoma sp. HMF4905 genome sequencing and assembly.</title>
        <authorList>
            <person name="Kang H."/>
            <person name="Cha I."/>
            <person name="Kim H."/>
            <person name="Joh K."/>
        </authorList>
    </citation>
    <scope>NUCLEOTIDE SEQUENCE [LARGE SCALE GENOMIC DNA]</scope>
    <source>
        <strain evidence="1 2">HMF4905</strain>
    </source>
</reference>
<dbReference type="Proteomes" id="UP000436006">
    <property type="component" value="Unassembled WGS sequence"/>
</dbReference>